<evidence type="ECO:0000256" key="4">
    <source>
        <dbReference type="ARBA" id="ARBA00005189"/>
    </source>
</evidence>
<keyword evidence="26" id="KW-1185">Reference proteome</keyword>
<dbReference type="Pfam" id="PF01148">
    <property type="entry name" value="CTP_transf_1"/>
    <property type="match status" value="1"/>
</dbReference>
<evidence type="ECO:0000256" key="12">
    <source>
        <dbReference type="ARBA" id="ARBA00022695"/>
    </source>
</evidence>
<dbReference type="GO" id="GO:0016779">
    <property type="term" value="F:nucleotidyltransferase activity"/>
    <property type="evidence" value="ECO:0007669"/>
    <property type="project" value="UniProtKB-KW"/>
</dbReference>
<evidence type="ECO:0000256" key="16">
    <source>
        <dbReference type="ARBA" id="ARBA00023209"/>
    </source>
</evidence>
<proteinExistence type="inferred from homology"/>
<evidence type="ECO:0000256" key="24">
    <source>
        <dbReference type="SAM" id="Phobius"/>
    </source>
</evidence>
<feature type="transmembrane region" description="Helical" evidence="24">
    <location>
        <begin position="12"/>
        <end position="40"/>
    </location>
</feature>
<keyword evidence="13 24" id="KW-1133">Transmembrane helix</keyword>
<evidence type="ECO:0000256" key="7">
    <source>
        <dbReference type="ARBA" id="ARBA00019373"/>
    </source>
</evidence>
<feature type="transmembrane region" description="Helical" evidence="24">
    <location>
        <begin position="52"/>
        <end position="68"/>
    </location>
</feature>
<gene>
    <name evidence="25" type="ORF">JJN12_05845</name>
</gene>
<evidence type="ECO:0000256" key="18">
    <source>
        <dbReference type="ARBA" id="ARBA00029893"/>
    </source>
</evidence>
<sequence>MFLTRLISGILLLVFTFVTMYFGGQLLLVALFLISLIGLYELYKVMKFEDTTLAAVGYLGAFAWYINIDTRPNAIIDFKVPELMIFSIVVVAALLVFVVKYPKYTANQLFSTIFGIFYIPVMISFIFKTRETIAFGQWLAWMAYVSSWGSDTCAYVVGRLFGKHKLAPVLSPKKSVEGAIGGVLGSALIGVIFGLIMSNYTGKSENLIVIFAVIGGLGSVISQIGDLAASGIKRNYDIKDYGHLIPGHGGILDRYDSMIITAPIVYFLSLYLVGRI</sequence>
<feature type="transmembrane region" description="Helical" evidence="24">
    <location>
        <begin position="207"/>
        <end position="225"/>
    </location>
</feature>
<evidence type="ECO:0000313" key="25">
    <source>
        <dbReference type="EMBL" id="MBK5897312.1"/>
    </source>
</evidence>
<evidence type="ECO:0000256" key="19">
    <source>
        <dbReference type="ARBA" id="ARBA00031825"/>
    </source>
</evidence>
<evidence type="ECO:0000256" key="5">
    <source>
        <dbReference type="ARBA" id="ARBA00010185"/>
    </source>
</evidence>
<name>A0ABS1IZK2_9FIRM</name>
<evidence type="ECO:0000256" key="15">
    <source>
        <dbReference type="ARBA" id="ARBA00023136"/>
    </source>
</evidence>
<evidence type="ECO:0000313" key="26">
    <source>
        <dbReference type="Proteomes" id="UP000604730"/>
    </source>
</evidence>
<feature type="transmembrane region" description="Helical" evidence="24">
    <location>
        <begin position="178"/>
        <end position="200"/>
    </location>
</feature>
<feature type="transmembrane region" description="Helical" evidence="24">
    <location>
        <begin position="80"/>
        <end position="99"/>
    </location>
</feature>
<evidence type="ECO:0000256" key="6">
    <source>
        <dbReference type="ARBA" id="ARBA00012487"/>
    </source>
</evidence>
<evidence type="ECO:0000256" key="10">
    <source>
        <dbReference type="ARBA" id="ARBA00022679"/>
    </source>
</evidence>
<feature type="transmembrane region" description="Helical" evidence="24">
    <location>
        <begin position="105"/>
        <end position="127"/>
    </location>
</feature>
<dbReference type="EC" id="2.7.7.41" evidence="6"/>
<evidence type="ECO:0000256" key="8">
    <source>
        <dbReference type="ARBA" id="ARBA00022475"/>
    </source>
</evidence>
<keyword evidence="11 24" id="KW-0812">Transmembrane</keyword>
<dbReference type="EMBL" id="JAEPRJ010000001">
    <property type="protein sequence ID" value="MBK5897312.1"/>
    <property type="molecule type" value="Genomic_DNA"/>
</dbReference>
<evidence type="ECO:0000256" key="14">
    <source>
        <dbReference type="ARBA" id="ARBA00023098"/>
    </source>
</evidence>
<comment type="pathway">
    <text evidence="4">Lipid metabolism.</text>
</comment>
<evidence type="ECO:0000256" key="9">
    <source>
        <dbReference type="ARBA" id="ARBA00022516"/>
    </source>
</evidence>
<keyword evidence="15 24" id="KW-0472">Membrane</keyword>
<keyword evidence="12 25" id="KW-0548">Nucleotidyltransferase</keyword>
<evidence type="ECO:0000256" key="13">
    <source>
        <dbReference type="ARBA" id="ARBA00022989"/>
    </source>
</evidence>
<keyword evidence="16" id="KW-0594">Phospholipid biosynthesis</keyword>
<keyword evidence="8" id="KW-1003">Cell membrane</keyword>
<protein>
    <recommendedName>
        <fullName evidence="7">Phosphatidate cytidylyltransferase</fullName>
        <ecNumber evidence="6">2.7.7.41</ecNumber>
    </recommendedName>
    <alternativeName>
        <fullName evidence="20">CDP-DAG synthase</fullName>
    </alternativeName>
    <alternativeName>
        <fullName evidence="22">CDP-DG synthase</fullName>
    </alternativeName>
    <alternativeName>
        <fullName evidence="18">CDP-diacylglycerol synthase</fullName>
    </alternativeName>
    <alternativeName>
        <fullName evidence="21">CDP-diglyceride pyrophosphorylase</fullName>
    </alternativeName>
    <alternativeName>
        <fullName evidence="23">CDP-diglyceride synthase</fullName>
    </alternativeName>
    <alternativeName>
        <fullName evidence="19">CTP:phosphatidate cytidylyltransferase</fullName>
    </alternativeName>
</protein>
<evidence type="ECO:0000256" key="2">
    <source>
        <dbReference type="ARBA" id="ARBA00004651"/>
    </source>
</evidence>
<dbReference type="RefSeq" id="WP_208428805.1">
    <property type="nucleotide sequence ID" value="NZ_JAEPRJ010000001.1"/>
</dbReference>
<evidence type="ECO:0000256" key="21">
    <source>
        <dbReference type="ARBA" id="ARBA00032396"/>
    </source>
</evidence>
<dbReference type="PANTHER" id="PTHR46382">
    <property type="entry name" value="PHOSPHATIDATE CYTIDYLYLTRANSFERASE"/>
    <property type="match status" value="1"/>
</dbReference>
<evidence type="ECO:0000256" key="20">
    <source>
        <dbReference type="ARBA" id="ARBA00032253"/>
    </source>
</evidence>
<comment type="catalytic activity">
    <reaction evidence="1">
        <text>a 1,2-diacyl-sn-glycero-3-phosphate + CTP + H(+) = a CDP-1,2-diacyl-sn-glycerol + diphosphate</text>
        <dbReference type="Rhea" id="RHEA:16229"/>
        <dbReference type="ChEBI" id="CHEBI:15378"/>
        <dbReference type="ChEBI" id="CHEBI:33019"/>
        <dbReference type="ChEBI" id="CHEBI:37563"/>
        <dbReference type="ChEBI" id="CHEBI:58332"/>
        <dbReference type="ChEBI" id="CHEBI:58608"/>
        <dbReference type="EC" id="2.7.7.41"/>
    </reaction>
</comment>
<dbReference type="PANTHER" id="PTHR46382:SF1">
    <property type="entry name" value="PHOSPHATIDATE CYTIDYLYLTRANSFERASE"/>
    <property type="match status" value="1"/>
</dbReference>
<organism evidence="25 26">
    <name type="scientific">Catonella massiliensis</name>
    <dbReference type="NCBI Taxonomy" id="2799636"/>
    <lineage>
        <taxon>Bacteria</taxon>
        <taxon>Bacillati</taxon>
        <taxon>Bacillota</taxon>
        <taxon>Clostridia</taxon>
        <taxon>Lachnospirales</taxon>
        <taxon>Lachnospiraceae</taxon>
        <taxon>Catonella</taxon>
    </lineage>
</organism>
<comment type="similarity">
    <text evidence="5">Belongs to the CDS family.</text>
</comment>
<dbReference type="Proteomes" id="UP000604730">
    <property type="component" value="Unassembled WGS sequence"/>
</dbReference>
<comment type="pathway">
    <text evidence="3">Phospholipid metabolism; CDP-diacylglycerol biosynthesis; CDP-diacylglycerol from sn-glycerol 3-phosphate: step 3/3.</text>
</comment>
<evidence type="ECO:0000256" key="17">
    <source>
        <dbReference type="ARBA" id="ARBA00023264"/>
    </source>
</evidence>
<evidence type="ECO:0000256" key="1">
    <source>
        <dbReference type="ARBA" id="ARBA00001698"/>
    </source>
</evidence>
<comment type="caution">
    <text evidence="25">The sequence shown here is derived from an EMBL/GenBank/DDBJ whole genome shotgun (WGS) entry which is preliminary data.</text>
</comment>
<evidence type="ECO:0000256" key="22">
    <source>
        <dbReference type="ARBA" id="ARBA00032743"/>
    </source>
</evidence>
<evidence type="ECO:0000256" key="23">
    <source>
        <dbReference type="ARBA" id="ARBA00033406"/>
    </source>
</evidence>
<reference evidence="25 26" key="1">
    <citation type="submission" date="2021-01" db="EMBL/GenBank/DDBJ databases">
        <title>Isolation and description of Catonella massiliensis sp. nov., a novel Catonella species, isolated from a stable periodontitis subject.</title>
        <authorList>
            <person name="Antezack A."/>
            <person name="Boxberger M."/>
            <person name="La Scola B."/>
            <person name="Monnet-Corti V."/>
        </authorList>
    </citation>
    <scope>NUCLEOTIDE SEQUENCE [LARGE SCALE GENOMIC DNA]</scope>
    <source>
        <strain evidence="25 26">Marseille-Q4567</strain>
    </source>
</reference>
<keyword evidence="10" id="KW-0808">Transferase</keyword>
<accession>A0ABS1IZK2</accession>
<evidence type="ECO:0000256" key="11">
    <source>
        <dbReference type="ARBA" id="ARBA00022692"/>
    </source>
</evidence>
<keyword evidence="9" id="KW-0444">Lipid biosynthesis</keyword>
<comment type="subcellular location">
    <subcellularLocation>
        <location evidence="2">Cell membrane</location>
        <topology evidence="2">Multi-pass membrane protein</topology>
    </subcellularLocation>
</comment>
<keyword evidence="17" id="KW-1208">Phospholipid metabolism</keyword>
<feature type="transmembrane region" description="Helical" evidence="24">
    <location>
        <begin position="257"/>
        <end position="274"/>
    </location>
</feature>
<keyword evidence="14" id="KW-0443">Lipid metabolism</keyword>
<evidence type="ECO:0000256" key="3">
    <source>
        <dbReference type="ARBA" id="ARBA00005119"/>
    </source>
</evidence>
<feature type="transmembrane region" description="Helical" evidence="24">
    <location>
        <begin position="139"/>
        <end position="158"/>
    </location>
</feature>